<dbReference type="Pfam" id="PF13360">
    <property type="entry name" value="PQQ_2"/>
    <property type="match status" value="1"/>
</dbReference>
<dbReference type="Proteomes" id="UP000638986">
    <property type="component" value="Unassembled WGS sequence"/>
</dbReference>
<dbReference type="InterPro" id="IPR011047">
    <property type="entry name" value="Quinoprotein_ADH-like_sf"/>
</dbReference>
<keyword evidence="3" id="KW-0560">Oxidoreductase</keyword>
<dbReference type="SMART" id="SM00564">
    <property type="entry name" value="PQQ"/>
    <property type="match status" value="2"/>
</dbReference>
<dbReference type="PANTHER" id="PTHR32303">
    <property type="entry name" value="QUINOPROTEIN ALCOHOL DEHYDROGENASE (CYTOCHROME C)"/>
    <property type="match status" value="1"/>
</dbReference>
<protein>
    <submittedName>
        <fullName evidence="5">PQQ-binding-like beta-propeller repeat protein</fullName>
    </submittedName>
</protein>
<dbReference type="SUPFAM" id="SSF50998">
    <property type="entry name" value="Quinoprotein alcohol dehydrogenase-like"/>
    <property type="match status" value="1"/>
</dbReference>
<feature type="domain" description="Pyrrolo-quinoline quinone repeat" evidence="4">
    <location>
        <begin position="60"/>
        <end position="136"/>
    </location>
</feature>
<dbReference type="InterPro" id="IPR015943">
    <property type="entry name" value="WD40/YVTN_repeat-like_dom_sf"/>
</dbReference>
<evidence type="ECO:0000256" key="1">
    <source>
        <dbReference type="ARBA" id="ARBA00001931"/>
    </source>
</evidence>
<gene>
    <name evidence="5" type="ORF">I5Q09_01965</name>
</gene>
<reference evidence="5 6" key="1">
    <citation type="submission" date="2020-11" db="EMBL/GenBank/DDBJ databases">
        <title>Enhanced detection system for hospital associated transmission using whole genome sequencing surveillance.</title>
        <authorList>
            <person name="Harrison L.H."/>
            <person name="Van Tyne D."/>
            <person name="Marsh J.W."/>
            <person name="Griffith M.P."/>
            <person name="Snyder D.J."/>
            <person name="Cooper V.S."/>
            <person name="Mustapha M."/>
        </authorList>
    </citation>
    <scope>NUCLEOTIDE SEQUENCE [LARGE SCALE GENOMIC DNA]</scope>
    <source>
        <strain evidence="5 6">PSB00013</strain>
    </source>
</reference>
<dbReference type="Gene3D" id="2.130.10.10">
    <property type="entry name" value="YVTN repeat-like/Quinoprotein amine dehydrogenase"/>
    <property type="match status" value="1"/>
</dbReference>
<comment type="similarity">
    <text evidence="2">Belongs to the bacterial PQQ dehydrogenase family.</text>
</comment>
<evidence type="ECO:0000256" key="3">
    <source>
        <dbReference type="ARBA" id="ARBA00023002"/>
    </source>
</evidence>
<accession>A0ABS0ML73</accession>
<dbReference type="RefSeq" id="WP_197870559.1">
    <property type="nucleotide sequence ID" value="NZ_JADTXM010000001.1"/>
</dbReference>
<evidence type="ECO:0000256" key="2">
    <source>
        <dbReference type="ARBA" id="ARBA00008156"/>
    </source>
</evidence>
<dbReference type="InterPro" id="IPR002372">
    <property type="entry name" value="PQQ_rpt_dom"/>
</dbReference>
<comment type="caution">
    <text evidence="5">The sequence shown here is derived from an EMBL/GenBank/DDBJ whole genome shotgun (WGS) entry which is preliminary data.</text>
</comment>
<evidence type="ECO:0000313" key="5">
    <source>
        <dbReference type="EMBL" id="MBH3437447.1"/>
    </source>
</evidence>
<organism evidence="5 6">
    <name type="scientific">Pseudomonas luteola</name>
    <dbReference type="NCBI Taxonomy" id="47886"/>
    <lineage>
        <taxon>Bacteria</taxon>
        <taxon>Pseudomonadati</taxon>
        <taxon>Pseudomonadota</taxon>
        <taxon>Gammaproteobacteria</taxon>
        <taxon>Pseudomonadales</taxon>
        <taxon>Pseudomonadaceae</taxon>
        <taxon>Pseudomonas</taxon>
    </lineage>
</organism>
<evidence type="ECO:0000313" key="6">
    <source>
        <dbReference type="Proteomes" id="UP000638986"/>
    </source>
</evidence>
<sequence>MQDRQTLWLTQVGPGDTIGGIEWSSSVDPLNSQIYVSINNSSSQNQTLAPDFKKSWKGGTWSALDAKTGRILWQVPATGTNPVTSKHTSGLGPMASSPGLVYAGSMSGDMVVLDANTGTTIWKCVLGIGSQFSIDPVQSILSDRRRLFLDENMRHALTLI</sequence>
<evidence type="ECO:0000259" key="4">
    <source>
        <dbReference type="Pfam" id="PF13360"/>
    </source>
</evidence>
<dbReference type="InterPro" id="IPR018391">
    <property type="entry name" value="PQQ_b-propeller_rpt"/>
</dbReference>
<comment type="cofactor">
    <cofactor evidence="1">
        <name>pyrroloquinoline quinone</name>
        <dbReference type="ChEBI" id="CHEBI:58442"/>
    </cofactor>
</comment>
<name>A0ABS0ML73_PSELU</name>
<proteinExistence type="inferred from homology"/>
<dbReference type="PANTHER" id="PTHR32303:SF10">
    <property type="entry name" value="OUTER MEMBRANE PROTEIN ASSEMBLY FACTOR BAMB"/>
    <property type="match status" value="1"/>
</dbReference>
<dbReference type="EMBL" id="JADTXM010000001">
    <property type="protein sequence ID" value="MBH3437447.1"/>
    <property type="molecule type" value="Genomic_DNA"/>
</dbReference>